<feature type="domain" description="Peptidase C1A papain C-terminal" evidence="2">
    <location>
        <begin position="156"/>
        <end position="366"/>
    </location>
</feature>
<gene>
    <name evidence="3" type="ORF">NIES30_10955</name>
</gene>
<reference evidence="3 4" key="1">
    <citation type="submission" date="2016-11" db="EMBL/GenBank/DDBJ databases">
        <title>Draft Genome Sequences of Nine Cyanobacterial Strains from Diverse Habitats.</title>
        <authorList>
            <person name="Zhu T."/>
            <person name="Hou S."/>
            <person name="Lu X."/>
            <person name="Hess W.R."/>
        </authorList>
    </citation>
    <scope>NUCLEOTIDE SEQUENCE [LARGE SCALE GENOMIC DNA]</scope>
    <source>
        <strain evidence="3 4">NIES-30</strain>
    </source>
</reference>
<dbReference type="InterPro" id="IPR000668">
    <property type="entry name" value="Peptidase_C1A_C"/>
</dbReference>
<name>A0A1U7J5K6_9CYAN</name>
<dbReference type="PROSITE" id="PS50231">
    <property type="entry name" value="RICIN_B_LECTIN"/>
    <property type="match status" value="1"/>
</dbReference>
<evidence type="ECO:0000259" key="1">
    <source>
        <dbReference type="SMART" id="SM00458"/>
    </source>
</evidence>
<dbReference type="SUPFAM" id="SSF50370">
    <property type="entry name" value="Ricin B-like lectins"/>
    <property type="match status" value="1"/>
</dbReference>
<evidence type="ECO:0000313" key="3">
    <source>
        <dbReference type="EMBL" id="OKH48019.1"/>
    </source>
</evidence>
<dbReference type="STRING" id="549789.NIES30_10955"/>
<dbReference type="InterPro" id="IPR038765">
    <property type="entry name" value="Papain-like_cys_pep_sf"/>
</dbReference>
<dbReference type="SUPFAM" id="SSF54001">
    <property type="entry name" value="Cysteine proteinases"/>
    <property type="match status" value="1"/>
</dbReference>
<dbReference type="Proteomes" id="UP000185557">
    <property type="component" value="Unassembled WGS sequence"/>
</dbReference>
<dbReference type="Gene3D" id="3.90.70.10">
    <property type="entry name" value="Cysteine proteinases"/>
    <property type="match status" value="1"/>
</dbReference>
<dbReference type="GO" id="GO:0006508">
    <property type="term" value="P:proteolysis"/>
    <property type="evidence" value="ECO:0007669"/>
    <property type="project" value="InterPro"/>
</dbReference>
<dbReference type="GO" id="GO:0008234">
    <property type="term" value="F:cysteine-type peptidase activity"/>
    <property type="evidence" value="ECO:0007669"/>
    <property type="project" value="InterPro"/>
</dbReference>
<protein>
    <submittedName>
        <fullName evidence="3">Uncharacterized protein</fullName>
    </submittedName>
</protein>
<evidence type="ECO:0000313" key="4">
    <source>
        <dbReference type="Proteomes" id="UP000185557"/>
    </source>
</evidence>
<dbReference type="InterPro" id="IPR035992">
    <property type="entry name" value="Ricin_B-like_lectins"/>
</dbReference>
<evidence type="ECO:0000259" key="2">
    <source>
        <dbReference type="SMART" id="SM00645"/>
    </source>
</evidence>
<keyword evidence="4" id="KW-1185">Reference proteome</keyword>
<organism evidence="3 4">
    <name type="scientific">Phormidium tenue NIES-30</name>
    <dbReference type="NCBI Taxonomy" id="549789"/>
    <lineage>
        <taxon>Bacteria</taxon>
        <taxon>Bacillati</taxon>
        <taxon>Cyanobacteriota</taxon>
        <taxon>Cyanophyceae</taxon>
        <taxon>Oscillatoriophycideae</taxon>
        <taxon>Oscillatoriales</taxon>
        <taxon>Oscillatoriaceae</taxon>
        <taxon>Phormidium</taxon>
    </lineage>
</organism>
<dbReference type="RefSeq" id="WP_073608472.1">
    <property type="nucleotide sequence ID" value="NZ_MRCG01000007.1"/>
</dbReference>
<dbReference type="SMART" id="SM00645">
    <property type="entry name" value="Pept_C1"/>
    <property type="match status" value="1"/>
</dbReference>
<dbReference type="EMBL" id="MRCG01000007">
    <property type="protein sequence ID" value="OKH48019.1"/>
    <property type="molecule type" value="Genomic_DNA"/>
</dbReference>
<dbReference type="InterPro" id="IPR000772">
    <property type="entry name" value="Ricin_B_lectin"/>
</dbReference>
<sequence>MPDITQGRYYILLETGRALEVSSETLKSNGAKVATWKLYHGLNQLWDVKPAQNGAFYLFNVGGNRALDAHDVDVDRNGGRVQLYDFYPGNGNQQWILQPLGSRRYSIRCAASRSNKVIQIKGNVIDRSGEAELADFVGASSQIWKFISASDAAIVQPNCVDLRPNQTAIKDQGARGSCTYFGATAALEAAYKKAGYGDVNLSEEFWSIMGKALYIHPKWAEIRNANHLENQFATTQGGGSLLWYKTGFRISKESDVPYRLEDYTFPSFENRSQKDANDFNFPLFTRNVLSAPRYYGAGSVVNFTPDQLRNAAEYERVLSLGFEISIGTSSYGGGHNVLIVGFDKTNAAEPAFFIKNSWGPLGGDPKLHCERRPYKWVLDGVYAAEYLTDIVEPAEWPELAFLGRWNLNFDGFRGTLDIYHLPGVGNLPVDLPNVVDRRIGVFYDSSGKAFRVNGQISGNKIEFWFNGNKPNLPWDELSGRRFVYYLEPTLDIMTGTHYDEDGRSYGGYATKRNYIVHGTPPANTFSALANTIWNVLIGNRQGSVRFGSMIGSSIKGVISFGDGEQQNVEVNLLAQNNIMFWPEGSLSIATARLLNHEPGLMCGSTNDGLAFYAAYAANR</sequence>
<accession>A0A1U7J5K6</accession>
<dbReference type="AlphaFoldDB" id="A0A1U7J5K6"/>
<dbReference type="SMART" id="SM00458">
    <property type="entry name" value="RICIN"/>
    <property type="match status" value="1"/>
</dbReference>
<proteinExistence type="predicted"/>
<dbReference type="Pfam" id="PF14200">
    <property type="entry name" value="RicinB_lectin_2"/>
    <property type="match status" value="1"/>
</dbReference>
<comment type="caution">
    <text evidence="3">The sequence shown here is derived from an EMBL/GenBank/DDBJ whole genome shotgun (WGS) entry which is preliminary data.</text>
</comment>
<dbReference type="CDD" id="cd00161">
    <property type="entry name" value="beta-trefoil_Ricin-like"/>
    <property type="match status" value="1"/>
</dbReference>
<dbReference type="Gene3D" id="2.80.10.50">
    <property type="match status" value="1"/>
</dbReference>
<dbReference type="OrthoDB" id="980947at2"/>
<feature type="domain" description="Ricin B lectin" evidence="1">
    <location>
        <begin position="6"/>
        <end position="147"/>
    </location>
</feature>
<dbReference type="CDD" id="cd02619">
    <property type="entry name" value="Peptidase_C1"/>
    <property type="match status" value="1"/>
</dbReference>